<dbReference type="InterPro" id="IPR006225">
    <property type="entry name" value="PsdUridine_synth_RluC/D"/>
</dbReference>
<proteinExistence type="inferred from homology"/>
<evidence type="ECO:0000256" key="2">
    <source>
        <dbReference type="ARBA" id="ARBA00010876"/>
    </source>
</evidence>
<dbReference type="PANTHER" id="PTHR21600">
    <property type="entry name" value="MITOCHONDRIAL RNA PSEUDOURIDINE SYNTHASE"/>
    <property type="match status" value="1"/>
</dbReference>
<evidence type="ECO:0000256" key="1">
    <source>
        <dbReference type="ARBA" id="ARBA00000073"/>
    </source>
</evidence>
<dbReference type="EC" id="5.4.99.-" evidence="3"/>
<dbReference type="InterPro" id="IPR050188">
    <property type="entry name" value="RluA_PseudoU_synthase"/>
</dbReference>
<comment type="function">
    <text evidence="3">Responsible for synthesis of pseudouridine from uracil.</text>
</comment>
<dbReference type="HOGENOM" id="CLU_016902_3_0_3"/>
<feature type="domain" description="Pseudouridine synthase RsuA/RluA-like" evidence="4">
    <location>
        <begin position="89"/>
        <end position="238"/>
    </location>
</feature>
<keyword evidence="5" id="KW-0326">Glycosidase</keyword>
<dbReference type="RefSeq" id="WP_012597171.1">
    <property type="nucleotide sequence ID" value="NC_011726.1"/>
</dbReference>
<dbReference type="KEGG" id="cyp:PCC8801_3978"/>
<dbReference type="InterPro" id="IPR020103">
    <property type="entry name" value="PsdUridine_synth_cat_dom_sf"/>
</dbReference>
<dbReference type="GO" id="GO:0016798">
    <property type="term" value="F:hydrolase activity, acting on glycosyl bonds"/>
    <property type="evidence" value="ECO:0007669"/>
    <property type="project" value="UniProtKB-KW"/>
</dbReference>
<comment type="similarity">
    <text evidence="2 3">Belongs to the pseudouridine synthase RluA family.</text>
</comment>
<protein>
    <recommendedName>
        <fullName evidence="3">Pseudouridine synthase</fullName>
        <ecNumber evidence="3">5.4.99.-</ecNumber>
    </recommendedName>
</protein>
<dbReference type="Gene3D" id="3.30.2350.10">
    <property type="entry name" value="Pseudouridine synthase"/>
    <property type="match status" value="1"/>
</dbReference>
<keyword evidence="5" id="KW-0378">Hydrolase</keyword>
<dbReference type="GO" id="GO:0140098">
    <property type="term" value="F:catalytic activity, acting on RNA"/>
    <property type="evidence" value="ECO:0007669"/>
    <property type="project" value="UniProtKB-ARBA"/>
</dbReference>
<dbReference type="STRING" id="41431.PCC8801_3978"/>
<reference evidence="6" key="1">
    <citation type="journal article" date="2011" name="MBio">
        <title>Novel metabolic attributes of the genus Cyanothece, comprising a group of unicellular nitrogen-fixing Cyanobacteria.</title>
        <authorList>
            <person name="Bandyopadhyay A."/>
            <person name="Elvitigala T."/>
            <person name="Welsh E."/>
            <person name="Stockel J."/>
            <person name="Liberton M."/>
            <person name="Min H."/>
            <person name="Sherman L.A."/>
            <person name="Pakrasi H.B."/>
        </authorList>
    </citation>
    <scope>NUCLEOTIDE SEQUENCE [LARGE SCALE GENOMIC DNA]</scope>
    <source>
        <strain evidence="6">PCC 8801</strain>
    </source>
</reference>
<dbReference type="GO" id="GO:0003723">
    <property type="term" value="F:RNA binding"/>
    <property type="evidence" value="ECO:0007669"/>
    <property type="project" value="InterPro"/>
</dbReference>
<dbReference type="InterPro" id="IPR006145">
    <property type="entry name" value="PsdUridine_synth_RsuA/RluA"/>
</dbReference>
<name>B7K591_RIPO1</name>
<dbReference type="NCBIfam" id="TIGR00005">
    <property type="entry name" value="rluA_subfam"/>
    <property type="match status" value="1"/>
</dbReference>
<evidence type="ECO:0000259" key="4">
    <source>
        <dbReference type="Pfam" id="PF00849"/>
    </source>
</evidence>
<dbReference type="EMBL" id="CP001287">
    <property type="protein sequence ID" value="ACK67917.1"/>
    <property type="molecule type" value="Genomic_DNA"/>
</dbReference>
<evidence type="ECO:0000313" key="5">
    <source>
        <dbReference type="EMBL" id="ACK67917.1"/>
    </source>
</evidence>
<evidence type="ECO:0000313" key="6">
    <source>
        <dbReference type="Proteomes" id="UP000008204"/>
    </source>
</evidence>
<sequence>MLNQGWIYREQVNPSDAGLTILAYYTQRYPHSSQGQWQERIISGQILLNGQPTTPDTPLQPGQCLSYHRPPWQEPDVPLAFEVLYEDVDVLVVAKPSGLPVLPGGGFLEHTLLGQLKRLYPQETPTPIHRLGRGTSGLMLLARSPLAASHLSHQMRQGQMTKVYHALVGAGDLPHQFSIHQPIGKIPHPVLGYVYGATPDGLFAHSHCRVLQRSTQGTLVEVRIFTGRPHQIRIHLASVGYPLLGDPLYEVGGIPRTEPEIEVNKLPVPGDCGYLLHSHLLGFTHPRTHEPLQFVKNRQFLVDCCI</sequence>
<gene>
    <name evidence="5" type="ordered locus">PCC8801_3978</name>
</gene>
<dbReference type="CDD" id="cd02869">
    <property type="entry name" value="PseudoU_synth_RluA_like"/>
    <property type="match status" value="1"/>
</dbReference>
<dbReference type="Pfam" id="PF00849">
    <property type="entry name" value="PseudoU_synth_2"/>
    <property type="match status" value="1"/>
</dbReference>
<dbReference type="Proteomes" id="UP000008204">
    <property type="component" value="Chromosome"/>
</dbReference>
<dbReference type="PANTHER" id="PTHR21600:SF88">
    <property type="entry name" value="RNA PSEUDOURIDINE SYNTHASE 5"/>
    <property type="match status" value="1"/>
</dbReference>
<comment type="catalytic activity">
    <reaction evidence="1 3">
        <text>a uridine in RNA = a pseudouridine in RNA</text>
        <dbReference type="Rhea" id="RHEA:48348"/>
        <dbReference type="Rhea" id="RHEA-COMP:12068"/>
        <dbReference type="Rhea" id="RHEA-COMP:12069"/>
        <dbReference type="ChEBI" id="CHEBI:65314"/>
        <dbReference type="ChEBI" id="CHEBI:65315"/>
    </reaction>
</comment>
<dbReference type="GO" id="GO:0000455">
    <property type="term" value="P:enzyme-directed rRNA pseudouridine synthesis"/>
    <property type="evidence" value="ECO:0007669"/>
    <property type="project" value="TreeGrafter"/>
</dbReference>
<evidence type="ECO:0000256" key="3">
    <source>
        <dbReference type="RuleBase" id="RU362028"/>
    </source>
</evidence>
<dbReference type="PROSITE" id="PS01129">
    <property type="entry name" value="PSI_RLU"/>
    <property type="match status" value="1"/>
</dbReference>
<accession>B7K591</accession>
<dbReference type="AlphaFoldDB" id="B7K591"/>
<organism evidence="5 6">
    <name type="scientific">Rippkaea orientalis (strain PCC 8801 / RF-1)</name>
    <name type="common">Cyanothece sp. (strain PCC 8801)</name>
    <dbReference type="NCBI Taxonomy" id="41431"/>
    <lineage>
        <taxon>Bacteria</taxon>
        <taxon>Bacillati</taxon>
        <taxon>Cyanobacteriota</taxon>
        <taxon>Cyanophyceae</taxon>
        <taxon>Oscillatoriophycideae</taxon>
        <taxon>Chroococcales</taxon>
        <taxon>Aphanothecaceae</taxon>
        <taxon>Rippkaea</taxon>
        <taxon>Rippkaea orientalis</taxon>
    </lineage>
</organism>
<dbReference type="OrthoDB" id="9807829at2"/>
<dbReference type="InterPro" id="IPR006224">
    <property type="entry name" value="PsdUridine_synth_RluA-like_CS"/>
</dbReference>
<dbReference type="SUPFAM" id="SSF55120">
    <property type="entry name" value="Pseudouridine synthase"/>
    <property type="match status" value="1"/>
</dbReference>
<dbReference type="eggNOG" id="COG0564">
    <property type="taxonomic scope" value="Bacteria"/>
</dbReference>
<dbReference type="GO" id="GO:0009982">
    <property type="term" value="F:pseudouridine synthase activity"/>
    <property type="evidence" value="ECO:0007669"/>
    <property type="project" value="InterPro"/>
</dbReference>
<keyword evidence="3" id="KW-0413">Isomerase</keyword>
<keyword evidence="6" id="KW-1185">Reference proteome</keyword>